<evidence type="ECO:0000256" key="1">
    <source>
        <dbReference type="SAM" id="Phobius"/>
    </source>
</evidence>
<keyword evidence="1" id="KW-0812">Transmembrane</keyword>
<name>A0AA38HLC3_9CUCU</name>
<accession>A0AA38HLC3</accession>
<organism evidence="2 3">
    <name type="scientific">Zophobas morio</name>
    <dbReference type="NCBI Taxonomy" id="2755281"/>
    <lineage>
        <taxon>Eukaryota</taxon>
        <taxon>Metazoa</taxon>
        <taxon>Ecdysozoa</taxon>
        <taxon>Arthropoda</taxon>
        <taxon>Hexapoda</taxon>
        <taxon>Insecta</taxon>
        <taxon>Pterygota</taxon>
        <taxon>Neoptera</taxon>
        <taxon>Endopterygota</taxon>
        <taxon>Coleoptera</taxon>
        <taxon>Polyphaga</taxon>
        <taxon>Cucujiformia</taxon>
        <taxon>Tenebrionidae</taxon>
        <taxon>Zophobas</taxon>
    </lineage>
</organism>
<gene>
    <name evidence="2" type="ORF">Zmor_003384</name>
</gene>
<evidence type="ECO:0000313" key="3">
    <source>
        <dbReference type="Proteomes" id="UP001168821"/>
    </source>
</evidence>
<evidence type="ECO:0000313" key="2">
    <source>
        <dbReference type="EMBL" id="KAJ3640065.1"/>
    </source>
</evidence>
<protein>
    <submittedName>
        <fullName evidence="2">Uncharacterized protein</fullName>
    </submittedName>
</protein>
<dbReference type="AlphaFoldDB" id="A0AA38HLC3"/>
<dbReference type="Proteomes" id="UP001168821">
    <property type="component" value="Unassembled WGS sequence"/>
</dbReference>
<keyword evidence="1" id="KW-1133">Transmembrane helix</keyword>
<proteinExistence type="predicted"/>
<reference evidence="2" key="1">
    <citation type="journal article" date="2023" name="G3 (Bethesda)">
        <title>Whole genome assemblies of Zophobas morio and Tenebrio molitor.</title>
        <authorList>
            <person name="Kaur S."/>
            <person name="Stinson S.A."/>
            <person name="diCenzo G.C."/>
        </authorList>
    </citation>
    <scope>NUCLEOTIDE SEQUENCE</scope>
    <source>
        <strain evidence="2">QUZm001</strain>
    </source>
</reference>
<comment type="caution">
    <text evidence="2">The sequence shown here is derived from an EMBL/GenBank/DDBJ whole genome shotgun (WGS) entry which is preliminary data.</text>
</comment>
<sequence length="87" mass="10233">MNKPWRKSESIKQSTEGRPECWTLPPTTDVMVPKAMYDDSFERCLWTFMVYFVFMIVSPIIVFVAIFVPTIPLSIVRRICHIEFESV</sequence>
<dbReference type="EMBL" id="JALNTZ010000010">
    <property type="protein sequence ID" value="KAJ3640065.1"/>
    <property type="molecule type" value="Genomic_DNA"/>
</dbReference>
<keyword evidence="3" id="KW-1185">Reference proteome</keyword>
<feature type="transmembrane region" description="Helical" evidence="1">
    <location>
        <begin position="45"/>
        <end position="68"/>
    </location>
</feature>
<keyword evidence="1" id="KW-0472">Membrane</keyword>